<dbReference type="RefSeq" id="WP_131154663.1">
    <property type="nucleotide sequence ID" value="NZ_CP036402.1"/>
</dbReference>
<name>A0A411YEP1_9ACTN</name>
<keyword evidence="2" id="KW-1185">Reference proteome</keyword>
<accession>A0A411YEP1</accession>
<protein>
    <submittedName>
        <fullName evidence="1">Uncharacterized protein</fullName>
    </submittedName>
</protein>
<dbReference type="OrthoDB" id="9772484at2"/>
<dbReference type="KEGG" id="erz:ER308_08960"/>
<evidence type="ECO:0000313" key="2">
    <source>
        <dbReference type="Proteomes" id="UP000291469"/>
    </source>
</evidence>
<organism evidence="1 2">
    <name type="scientific">Egibacter rhizosphaerae</name>
    <dbReference type="NCBI Taxonomy" id="1670831"/>
    <lineage>
        <taxon>Bacteria</taxon>
        <taxon>Bacillati</taxon>
        <taxon>Actinomycetota</taxon>
        <taxon>Nitriliruptoria</taxon>
        <taxon>Egibacterales</taxon>
        <taxon>Egibacteraceae</taxon>
        <taxon>Egibacter</taxon>
    </lineage>
</organism>
<reference evidence="1 2" key="1">
    <citation type="submission" date="2019-01" db="EMBL/GenBank/DDBJ databases">
        <title>Egibacter rhizosphaerae EGI 80759T.</title>
        <authorList>
            <person name="Chen D.-D."/>
            <person name="Tian Y."/>
            <person name="Jiao J.-Y."/>
            <person name="Zhang X.-T."/>
            <person name="Zhang Y.-G."/>
            <person name="Zhang Y."/>
            <person name="Xiao M."/>
            <person name="Shu W.-S."/>
            <person name="Li W.-J."/>
        </authorList>
    </citation>
    <scope>NUCLEOTIDE SEQUENCE [LARGE SCALE GENOMIC DNA]</scope>
    <source>
        <strain evidence="1 2">EGI 80759</strain>
    </source>
</reference>
<sequence length="130" mass="13968">MSGPTIGFSVGPSDQERVQRLADRYAHGNRSSWLRQAIDLFEEKALFDTLADVQARGDRLTARRGIDRDVLAGLIAEAAANPDSRHAQRVASLIEQFADGSELDEVEANHEAAEAFMSAASTESPAAADA</sequence>
<evidence type="ECO:0000313" key="1">
    <source>
        <dbReference type="EMBL" id="QBI19666.1"/>
    </source>
</evidence>
<proteinExistence type="predicted"/>
<gene>
    <name evidence="1" type="ORF">ER308_08960</name>
</gene>
<dbReference type="AlphaFoldDB" id="A0A411YEP1"/>
<dbReference type="EMBL" id="CP036402">
    <property type="protein sequence ID" value="QBI19666.1"/>
    <property type="molecule type" value="Genomic_DNA"/>
</dbReference>
<dbReference type="Proteomes" id="UP000291469">
    <property type="component" value="Chromosome"/>
</dbReference>